<evidence type="ECO:0000313" key="2">
    <source>
        <dbReference type="EMBL" id="RDX48427.1"/>
    </source>
</evidence>
<evidence type="ECO:0000256" key="1">
    <source>
        <dbReference type="SAM" id="MobiDB-lite"/>
    </source>
</evidence>
<dbReference type="AlphaFoldDB" id="A0A371D7B7"/>
<feature type="compositionally biased region" description="Polar residues" evidence="1">
    <location>
        <begin position="140"/>
        <end position="150"/>
    </location>
</feature>
<keyword evidence="3" id="KW-1185">Reference proteome</keyword>
<protein>
    <submittedName>
        <fullName evidence="2">Uncharacterized protein</fullName>
    </submittedName>
</protein>
<sequence length="160" mass="16939">MPPRTKRNAINPRRHHSAAHPEHFLHDEPSPAAPDLLSFEPHLDAPPGAAYGAMTPAVFDPDPPPSDPELGRAATVIRDSHPDAQPVEYAKDVYDLDSDIDDGGPISPSTSPPGPSSFAIAHIPRSGLAQLAVAEDTTSDESSLSRSIGHTRSPVLARTP</sequence>
<gene>
    <name evidence="2" type="ORF">OH76DRAFT_653261</name>
</gene>
<dbReference type="EMBL" id="KZ857411">
    <property type="protein sequence ID" value="RDX48427.1"/>
    <property type="molecule type" value="Genomic_DNA"/>
</dbReference>
<feature type="region of interest" description="Disordered" evidence="1">
    <location>
        <begin position="1"/>
        <end position="72"/>
    </location>
</feature>
<feature type="compositionally biased region" description="Basic residues" evidence="1">
    <location>
        <begin position="1"/>
        <end position="18"/>
    </location>
</feature>
<feature type="compositionally biased region" description="Basic and acidic residues" evidence="1">
    <location>
        <begin position="19"/>
        <end position="29"/>
    </location>
</feature>
<dbReference type="Proteomes" id="UP000256964">
    <property type="component" value="Unassembled WGS sequence"/>
</dbReference>
<name>A0A371D7B7_9APHY</name>
<reference evidence="2 3" key="1">
    <citation type="journal article" date="2018" name="Biotechnol. Biofuels">
        <title>Integrative visual omics of the white-rot fungus Polyporus brumalis exposes the biotechnological potential of its oxidative enzymes for delignifying raw plant biomass.</title>
        <authorList>
            <person name="Miyauchi S."/>
            <person name="Rancon A."/>
            <person name="Drula E."/>
            <person name="Hage H."/>
            <person name="Chaduli D."/>
            <person name="Favel A."/>
            <person name="Grisel S."/>
            <person name="Henrissat B."/>
            <person name="Herpoel-Gimbert I."/>
            <person name="Ruiz-Duenas F.J."/>
            <person name="Chevret D."/>
            <person name="Hainaut M."/>
            <person name="Lin J."/>
            <person name="Wang M."/>
            <person name="Pangilinan J."/>
            <person name="Lipzen A."/>
            <person name="Lesage-Meessen L."/>
            <person name="Navarro D."/>
            <person name="Riley R."/>
            <person name="Grigoriev I.V."/>
            <person name="Zhou S."/>
            <person name="Raouche S."/>
            <person name="Rosso M.N."/>
        </authorList>
    </citation>
    <scope>NUCLEOTIDE SEQUENCE [LARGE SCALE GENOMIC DNA]</scope>
    <source>
        <strain evidence="2 3">BRFM 1820</strain>
    </source>
</reference>
<dbReference type="OrthoDB" id="2754509at2759"/>
<feature type="region of interest" description="Disordered" evidence="1">
    <location>
        <begin position="132"/>
        <end position="160"/>
    </location>
</feature>
<feature type="region of interest" description="Disordered" evidence="1">
    <location>
        <begin position="96"/>
        <end position="119"/>
    </location>
</feature>
<evidence type="ECO:0000313" key="3">
    <source>
        <dbReference type="Proteomes" id="UP000256964"/>
    </source>
</evidence>
<accession>A0A371D7B7</accession>
<proteinExistence type="predicted"/>
<organism evidence="2 3">
    <name type="scientific">Lentinus brumalis</name>
    <dbReference type="NCBI Taxonomy" id="2498619"/>
    <lineage>
        <taxon>Eukaryota</taxon>
        <taxon>Fungi</taxon>
        <taxon>Dikarya</taxon>
        <taxon>Basidiomycota</taxon>
        <taxon>Agaricomycotina</taxon>
        <taxon>Agaricomycetes</taxon>
        <taxon>Polyporales</taxon>
        <taxon>Polyporaceae</taxon>
        <taxon>Lentinus</taxon>
    </lineage>
</organism>